<dbReference type="RefSeq" id="WP_011734126.1">
    <property type="nucleotide sequence ID" value="NC_008609.1"/>
</dbReference>
<evidence type="ECO:0000313" key="1">
    <source>
        <dbReference type="EMBL" id="ABK97812.1"/>
    </source>
</evidence>
<protein>
    <submittedName>
        <fullName evidence="1">Uncharacterized protein</fullName>
    </submittedName>
</protein>
<dbReference type="Proteomes" id="UP000006732">
    <property type="component" value="Chromosome"/>
</dbReference>
<dbReference type="OrthoDB" id="5400475at2"/>
<dbReference type="STRING" id="338966.Ppro_0176"/>
<evidence type="ECO:0000313" key="2">
    <source>
        <dbReference type="Proteomes" id="UP000006732"/>
    </source>
</evidence>
<accession>A1AKE2</accession>
<gene>
    <name evidence="1" type="ordered locus">Ppro_0176</name>
</gene>
<dbReference type="HOGENOM" id="CLU_166160_1_1_7"/>
<dbReference type="EMBL" id="CP000482">
    <property type="protein sequence ID" value="ABK97812.1"/>
    <property type="molecule type" value="Genomic_DNA"/>
</dbReference>
<name>A1AKE2_PELPD</name>
<organism evidence="1 2">
    <name type="scientific">Pelobacter propionicus (strain DSM 2379 / NBRC 103807 / OttBd1)</name>
    <dbReference type="NCBI Taxonomy" id="338966"/>
    <lineage>
        <taxon>Bacteria</taxon>
        <taxon>Pseudomonadati</taxon>
        <taxon>Thermodesulfobacteriota</taxon>
        <taxon>Desulfuromonadia</taxon>
        <taxon>Desulfuromonadales</taxon>
        <taxon>Desulfuromonadaceae</taxon>
        <taxon>Pelobacter</taxon>
    </lineage>
</organism>
<reference evidence="1 2" key="1">
    <citation type="submission" date="2006-10" db="EMBL/GenBank/DDBJ databases">
        <title>Complete sequence of chromosome of Pelobacter propionicus DSM 2379.</title>
        <authorList>
            <consortium name="US DOE Joint Genome Institute"/>
            <person name="Copeland A."/>
            <person name="Lucas S."/>
            <person name="Lapidus A."/>
            <person name="Barry K."/>
            <person name="Detter J.C."/>
            <person name="Glavina del Rio T."/>
            <person name="Hammon N."/>
            <person name="Israni S."/>
            <person name="Dalin E."/>
            <person name="Tice H."/>
            <person name="Pitluck S."/>
            <person name="Saunders E."/>
            <person name="Brettin T."/>
            <person name="Bruce D."/>
            <person name="Han C."/>
            <person name="Tapia R."/>
            <person name="Schmutz J."/>
            <person name="Larimer F."/>
            <person name="Land M."/>
            <person name="Hauser L."/>
            <person name="Kyrpides N."/>
            <person name="Kim E."/>
            <person name="Lovley D."/>
            <person name="Richardson P."/>
        </authorList>
    </citation>
    <scope>NUCLEOTIDE SEQUENCE [LARGE SCALE GENOMIC DNA]</scope>
    <source>
        <strain evidence="2">DSM 2379 / NBRC 103807 / OttBd1</strain>
    </source>
</reference>
<dbReference type="eggNOG" id="ENOG5033BUY">
    <property type="taxonomic scope" value="Bacteria"/>
</dbReference>
<keyword evidence="2" id="KW-1185">Reference proteome</keyword>
<sequence length="84" mass="9313">MSRKGIKPFANESDCLQIGGITIENRVDRVSIFGSIDITRDKDGLAAARELKTILDLTLTELERAELPDKVTLKPAKTVKNPFE</sequence>
<dbReference type="AlphaFoldDB" id="A1AKE2"/>
<proteinExistence type="predicted"/>
<dbReference type="KEGG" id="ppd:Ppro_0176"/>